<gene>
    <name evidence="1" type="ORF">A3D04_01230</name>
</gene>
<comment type="caution">
    <text evidence="1">The sequence shown here is derived from an EMBL/GenBank/DDBJ whole genome shotgun (WGS) entry which is preliminary data.</text>
</comment>
<dbReference type="STRING" id="1797714.A3D04_01230"/>
<accession>A0A1F5GBJ8</accession>
<reference evidence="1 2" key="1">
    <citation type="journal article" date="2016" name="Nat. Commun.">
        <title>Thousands of microbial genomes shed light on interconnected biogeochemical processes in an aquifer system.</title>
        <authorList>
            <person name="Anantharaman K."/>
            <person name="Brown C.T."/>
            <person name="Hug L.A."/>
            <person name="Sharon I."/>
            <person name="Castelle C.J."/>
            <person name="Probst A.J."/>
            <person name="Thomas B.C."/>
            <person name="Singh A."/>
            <person name="Wilkins M.J."/>
            <person name="Karaoz U."/>
            <person name="Brodie E.L."/>
            <person name="Williams K.H."/>
            <person name="Hubbard S.S."/>
            <person name="Banfield J.F."/>
        </authorList>
    </citation>
    <scope>NUCLEOTIDE SEQUENCE [LARGE SCALE GENOMIC DNA]</scope>
</reference>
<evidence type="ECO:0000313" key="2">
    <source>
        <dbReference type="Proteomes" id="UP000177369"/>
    </source>
</evidence>
<dbReference type="EMBL" id="MFBD01000008">
    <property type="protein sequence ID" value="OGD89241.1"/>
    <property type="molecule type" value="Genomic_DNA"/>
</dbReference>
<proteinExistence type="predicted"/>
<evidence type="ECO:0000313" key="1">
    <source>
        <dbReference type="EMBL" id="OGD89241.1"/>
    </source>
</evidence>
<protein>
    <submittedName>
        <fullName evidence="1">Uncharacterized protein</fullName>
    </submittedName>
</protein>
<dbReference type="AlphaFoldDB" id="A0A1F5GBJ8"/>
<dbReference type="Proteomes" id="UP000177369">
    <property type="component" value="Unassembled WGS sequence"/>
</dbReference>
<name>A0A1F5GBJ8_9BACT</name>
<organism evidence="1 2">
    <name type="scientific">Candidatus Curtissbacteria bacterium RIFCSPHIGHO2_02_FULL_40_16b</name>
    <dbReference type="NCBI Taxonomy" id="1797714"/>
    <lineage>
        <taxon>Bacteria</taxon>
        <taxon>Candidatus Curtissiibacteriota</taxon>
    </lineage>
</organism>
<sequence>MGINLQNEVRVDKSLFSANEQSFLFGISNPNSQRMVDEPDRPQVLLESLDTSTEKIREVQNARRKLGEIRSLVAAFHYGIEDLREVALEIGDLNEEGCVVELPKLVGIADSEDSEVNRDPDELKKYRLTLEAQARFVLGRELSSSGVERE</sequence>